<evidence type="ECO:0000313" key="24">
    <source>
        <dbReference type="EMBL" id="OWK36826.1"/>
    </source>
</evidence>
<dbReference type="OrthoDB" id="229369at2"/>
<dbReference type="PROSITE" id="PS50113">
    <property type="entry name" value="PAC"/>
    <property type="match status" value="2"/>
</dbReference>
<evidence type="ECO:0000256" key="1">
    <source>
        <dbReference type="ARBA" id="ARBA00000085"/>
    </source>
</evidence>
<dbReference type="InterPro" id="IPR003661">
    <property type="entry name" value="HisK_dim/P_dom"/>
</dbReference>
<evidence type="ECO:0000256" key="8">
    <source>
        <dbReference type="ARBA" id="ARBA00022741"/>
    </source>
</evidence>
<dbReference type="CDD" id="cd00088">
    <property type="entry name" value="HPT"/>
    <property type="match status" value="1"/>
</dbReference>
<feature type="domain" description="HPt" evidence="23">
    <location>
        <begin position="1152"/>
        <end position="1245"/>
    </location>
</feature>
<keyword evidence="4" id="KW-1003">Cell membrane</keyword>
<evidence type="ECO:0000256" key="16">
    <source>
        <dbReference type="PROSITE-ProRule" id="PRU00110"/>
    </source>
</evidence>
<dbReference type="SMART" id="SM00387">
    <property type="entry name" value="HATPase_c"/>
    <property type="match status" value="1"/>
</dbReference>
<evidence type="ECO:0000256" key="15">
    <source>
        <dbReference type="ARBA" id="ARBA00068150"/>
    </source>
</evidence>
<dbReference type="Pfam" id="PF08447">
    <property type="entry name" value="PAS_3"/>
    <property type="match status" value="2"/>
</dbReference>
<keyword evidence="7 18" id="KW-0812">Transmembrane</keyword>
<evidence type="ECO:0000256" key="17">
    <source>
        <dbReference type="PROSITE-ProRule" id="PRU00169"/>
    </source>
</evidence>
<dbReference type="AlphaFoldDB" id="A0A225DHE2"/>
<feature type="transmembrane region" description="Helical" evidence="18">
    <location>
        <begin position="32"/>
        <end position="54"/>
    </location>
</feature>
<proteinExistence type="predicted"/>
<dbReference type="InterPro" id="IPR036890">
    <property type="entry name" value="HATPase_C_sf"/>
</dbReference>
<dbReference type="Proteomes" id="UP000214646">
    <property type="component" value="Unassembled WGS sequence"/>
</dbReference>
<dbReference type="Pfam" id="PF00072">
    <property type="entry name" value="Response_reg"/>
    <property type="match status" value="2"/>
</dbReference>
<evidence type="ECO:0000256" key="6">
    <source>
        <dbReference type="ARBA" id="ARBA00022679"/>
    </source>
</evidence>
<keyword evidence="11 18" id="KW-1133">Transmembrane helix</keyword>
<dbReference type="GO" id="GO:0005886">
    <property type="term" value="C:plasma membrane"/>
    <property type="evidence" value="ECO:0007669"/>
    <property type="project" value="UniProtKB-SubCell"/>
</dbReference>
<reference evidence="25" key="1">
    <citation type="submission" date="2017-06" db="EMBL/GenBank/DDBJ databases">
        <title>Genome analysis of Fimbriiglobus ruber SP5, the first member of the order Planctomycetales with confirmed chitinolytic capability.</title>
        <authorList>
            <person name="Ravin N.V."/>
            <person name="Rakitin A.L."/>
            <person name="Ivanova A.A."/>
            <person name="Beletsky A.V."/>
            <person name="Kulichevskaya I.S."/>
            <person name="Mardanov A.V."/>
            <person name="Dedysh S.N."/>
        </authorList>
    </citation>
    <scope>NUCLEOTIDE SEQUENCE [LARGE SCALE GENOMIC DNA]</scope>
    <source>
        <strain evidence="25">SP5</strain>
    </source>
</reference>
<keyword evidence="5 17" id="KW-0597">Phosphoprotein</keyword>
<feature type="transmembrane region" description="Helical" evidence="18">
    <location>
        <begin position="66"/>
        <end position="86"/>
    </location>
</feature>
<feature type="domain" description="Response regulatory" evidence="20">
    <location>
        <begin position="860"/>
        <end position="981"/>
    </location>
</feature>
<dbReference type="FunFam" id="1.10.287.130:FF:000002">
    <property type="entry name" value="Two-component osmosensing histidine kinase"/>
    <property type="match status" value="1"/>
</dbReference>
<dbReference type="PROSITE" id="PS50109">
    <property type="entry name" value="HIS_KIN"/>
    <property type="match status" value="1"/>
</dbReference>
<evidence type="ECO:0000256" key="12">
    <source>
        <dbReference type="ARBA" id="ARBA00023012"/>
    </source>
</evidence>
<dbReference type="Pfam" id="PF02518">
    <property type="entry name" value="HATPase_c"/>
    <property type="match status" value="1"/>
</dbReference>
<dbReference type="SUPFAM" id="SSF52172">
    <property type="entry name" value="CheY-like"/>
    <property type="match status" value="2"/>
</dbReference>
<feature type="domain" description="Response regulatory" evidence="20">
    <location>
        <begin position="1011"/>
        <end position="1129"/>
    </location>
</feature>
<dbReference type="SUPFAM" id="SSF47384">
    <property type="entry name" value="Homodimeric domain of signal transducing histidine kinase"/>
    <property type="match status" value="1"/>
</dbReference>
<feature type="modified residue" description="Phosphohistidine" evidence="16">
    <location>
        <position position="1191"/>
    </location>
</feature>
<dbReference type="InterPro" id="IPR003594">
    <property type="entry name" value="HATPase_dom"/>
</dbReference>
<dbReference type="InterPro" id="IPR011006">
    <property type="entry name" value="CheY-like_superfamily"/>
</dbReference>
<dbReference type="Gene3D" id="3.30.565.10">
    <property type="entry name" value="Histidine kinase-like ATPase, C-terminal domain"/>
    <property type="match status" value="1"/>
</dbReference>
<dbReference type="EC" id="2.7.13.3" evidence="3"/>
<accession>A0A225DHE2</accession>
<dbReference type="InterPro" id="IPR036097">
    <property type="entry name" value="HisK_dim/P_sf"/>
</dbReference>
<dbReference type="InterPro" id="IPR008207">
    <property type="entry name" value="Sig_transdc_His_kin_Hpt_dom"/>
</dbReference>
<dbReference type="InterPro" id="IPR001789">
    <property type="entry name" value="Sig_transdc_resp-reg_receiver"/>
</dbReference>
<keyword evidence="10" id="KW-0067">ATP-binding</keyword>
<keyword evidence="8" id="KW-0547">Nucleotide-binding</keyword>
<feature type="domain" description="Histidine kinase" evidence="19">
    <location>
        <begin position="619"/>
        <end position="840"/>
    </location>
</feature>
<dbReference type="CDD" id="cd00082">
    <property type="entry name" value="HisKA"/>
    <property type="match status" value="1"/>
</dbReference>
<dbReference type="PROSITE" id="PS50112">
    <property type="entry name" value="PAS"/>
    <property type="match status" value="2"/>
</dbReference>
<dbReference type="PANTHER" id="PTHR45339:SF1">
    <property type="entry name" value="HYBRID SIGNAL TRANSDUCTION HISTIDINE KINASE J"/>
    <property type="match status" value="1"/>
</dbReference>
<dbReference type="InterPro" id="IPR013655">
    <property type="entry name" value="PAS_fold_3"/>
</dbReference>
<dbReference type="Pfam" id="PF00512">
    <property type="entry name" value="HisKA"/>
    <property type="match status" value="1"/>
</dbReference>
<feature type="transmembrane region" description="Helical" evidence="18">
    <location>
        <begin position="93"/>
        <end position="112"/>
    </location>
</feature>
<dbReference type="SMART" id="SM00388">
    <property type="entry name" value="HisKA"/>
    <property type="match status" value="1"/>
</dbReference>
<dbReference type="InterPro" id="IPR036641">
    <property type="entry name" value="HPT_dom_sf"/>
</dbReference>
<evidence type="ECO:0000259" key="21">
    <source>
        <dbReference type="PROSITE" id="PS50112"/>
    </source>
</evidence>
<evidence type="ECO:0000259" key="20">
    <source>
        <dbReference type="PROSITE" id="PS50110"/>
    </source>
</evidence>
<comment type="subcellular location">
    <subcellularLocation>
        <location evidence="2">Cell membrane</location>
        <topology evidence="2">Multi-pass membrane protein</topology>
    </subcellularLocation>
</comment>
<feature type="domain" description="PAC" evidence="22">
    <location>
        <begin position="429"/>
        <end position="481"/>
    </location>
</feature>
<evidence type="ECO:0000256" key="10">
    <source>
        <dbReference type="ARBA" id="ARBA00022840"/>
    </source>
</evidence>
<dbReference type="SUPFAM" id="SSF55785">
    <property type="entry name" value="PYP-like sensor domain (PAS domain)"/>
    <property type="match status" value="3"/>
</dbReference>
<evidence type="ECO:0000256" key="7">
    <source>
        <dbReference type="ARBA" id="ARBA00022692"/>
    </source>
</evidence>
<organism evidence="24 25">
    <name type="scientific">Fimbriiglobus ruber</name>
    <dbReference type="NCBI Taxonomy" id="1908690"/>
    <lineage>
        <taxon>Bacteria</taxon>
        <taxon>Pseudomonadati</taxon>
        <taxon>Planctomycetota</taxon>
        <taxon>Planctomycetia</taxon>
        <taxon>Gemmatales</taxon>
        <taxon>Gemmataceae</taxon>
        <taxon>Fimbriiglobus</taxon>
    </lineage>
</organism>
<dbReference type="GO" id="GO:0005524">
    <property type="term" value="F:ATP binding"/>
    <property type="evidence" value="ECO:0007669"/>
    <property type="project" value="UniProtKB-KW"/>
</dbReference>
<comment type="catalytic activity">
    <reaction evidence="1">
        <text>ATP + protein L-histidine = ADP + protein N-phospho-L-histidine.</text>
        <dbReference type="EC" id="2.7.13.3"/>
    </reaction>
</comment>
<evidence type="ECO:0000256" key="9">
    <source>
        <dbReference type="ARBA" id="ARBA00022777"/>
    </source>
</evidence>
<dbReference type="CDD" id="cd00156">
    <property type="entry name" value="REC"/>
    <property type="match status" value="1"/>
</dbReference>
<keyword evidence="6" id="KW-0808">Transferase</keyword>
<evidence type="ECO:0000259" key="19">
    <source>
        <dbReference type="PROSITE" id="PS50109"/>
    </source>
</evidence>
<keyword evidence="9 24" id="KW-0418">Kinase</keyword>
<dbReference type="SUPFAM" id="SSF55874">
    <property type="entry name" value="ATPase domain of HSP90 chaperone/DNA topoisomerase II/histidine kinase"/>
    <property type="match status" value="1"/>
</dbReference>
<dbReference type="Pfam" id="PF12860">
    <property type="entry name" value="PAS_7"/>
    <property type="match status" value="1"/>
</dbReference>
<dbReference type="EMBL" id="NIDE01000017">
    <property type="protein sequence ID" value="OWK36826.1"/>
    <property type="molecule type" value="Genomic_DNA"/>
</dbReference>
<dbReference type="InterPro" id="IPR004358">
    <property type="entry name" value="Sig_transdc_His_kin-like_C"/>
</dbReference>
<evidence type="ECO:0000256" key="18">
    <source>
        <dbReference type="SAM" id="Phobius"/>
    </source>
</evidence>
<dbReference type="FunFam" id="3.30.565.10:FF:000010">
    <property type="entry name" value="Sensor histidine kinase RcsC"/>
    <property type="match status" value="1"/>
</dbReference>
<comment type="subunit">
    <text evidence="14">At low DSF concentrations, interacts with RpfF.</text>
</comment>
<evidence type="ECO:0000256" key="14">
    <source>
        <dbReference type="ARBA" id="ARBA00064003"/>
    </source>
</evidence>
<evidence type="ECO:0000256" key="11">
    <source>
        <dbReference type="ARBA" id="ARBA00022989"/>
    </source>
</evidence>
<dbReference type="SMART" id="SM00448">
    <property type="entry name" value="REC"/>
    <property type="match status" value="2"/>
</dbReference>
<dbReference type="PROSITE" id="PS50894">
    <property type="entry name" value="HPT"/>
    <property type="match status" value="1"/>
</dbReference>
<evidence type="ECO:0000256" key="2">
    <source>
        <dbReference type="ARBA" id="ARBA00004651"/>
    </source>
</evidence>
<dbReference type="SMART" id="SM00073">
    <property type="entry name" value="HPT"/>
    <property type="match status" value="1"/>
</dbReference>
<evidence type="ECO:0000259" key="22">
    <source>
        <dbReference type="PROSITE" id="PS50113"/>
    </source>
</evidence>
<keyword evidence="25" id="KW-1185">Reference proteome</keyword>
<dbReference type="SMART" id="SM00091">
    <property type="entry name" value="PAS"/>
    <property type="match status" value="2"/>
</dbReference>
<keyword evidence="12" id="KW-0902">Two-component regulatory system</keyword>
<dbReference type="SMART" id="SM00086">
    <property type="entry name" value="PAC"/>
    <property type="match status" value="2"/>
</dbReference>
<dbReference type="InterPro" id="IPR000014">
    <property type="entry name" value="PAS"/>
</dbReference>
<feature type="domain" description="PAS" evidence="21">
    <location>
        <begin position="228"/>
        <end position="298"/>
    </location>
</feature>
<dbReference type="SUPFAM" id="SSF47226">
    <property type="entry name" value="Histidine-containing phosphotransfer domain, HPT domain"/>
    <property type="match status" value="1"/>
</dbReference>
<evidence type="ECO:0000256" key="4">
    <source>
        <dbReference type="ARBA" id="ARBA00022475"/>
    </source>
</evidence>
<dbReference type="GO" id="GO:0000155">
    <property type="term" value="F:phosphorelay sensor kinase activity"/>
    <property type="evidence" value="ECO:0007669"/>
    <property type="project" value="InterPro"/>
</dbReference>
<sequence>MISAETAEQSDDRANQLADVARRAIYRRADRFFAGLLAFQWVVAVGLAVWVSPLTWDGPLSRAHPHVWAAVLLGLGIIALPVGLALARPGRTLTRHVVAAGQMFVGALIIHLTGGRIESHFHVFGSLAVLAFYRDWRVLVTASAIAAADHFVRGLVWPESVYGTPVAAEWRWVEHVGWVAFIDLFLVYTCWQGDRDLLATAERQAGLERAQATVEEQVRTRTAELRASEAMFRSVFGDASIGMAVLDIDGRFLQVNQRLCRMIGYDEAELLARHSRHITHPDDLPGDSSLISTALAGGSRSYEREKRYIHRDGHTVWVHVYVTYVVDETGRPQHVVSQIQDITQRRVAEAALRESEERFRGALEHAAIGMALVTPDGRWLRVNPSLCQIVGYTEAELLARTYRELTHPDDLAASNGHVARLLGGDVPAYQYEKRYVHKTGRPVWVQLSVSLVRDAGGVPLHLVAQIQDVSDRRRAEDELRRTRAQLMDAIECLDAGMVMFGPDERLVLCNSRYREIYAAAGPVIVPGARKEDVLAAFARAGGHAPSGLPAADWVANRLATHRNPGASSEERIGDRWVQLSDRRTSDGGVVSLRTDVTALKEAREEAVAANRARGEFLANMSHEIRTPLNGILGMTELVLRTDLTRDQRESLGLVLSSAEGLMTVINDILDFSKIEAGKLDLDAVPFCLRDSVGDTLKTVALRAHSKGLELTGDVRPDVPEVVVGDAGRLRQVLTNLVGNAVKFTETGEVVVSVERVAADGDKDLLRFAVRDTGIGIPKHKQASIFESFTQADGSTTRRYDGTGLGLTISTRLVNLMGGRIWVESEPGVGSTFYFEVAFARSAGALTRPPVRPVVDLRGVAVLVVDDNATNRRVLEDALRAWGAAPTCVDSGPAALTELRRAAAAGEPYPLILLDAMMPDMDGFTVAGQIAREPDLAGPAVMMLTSADGPGDMARCREFGLAAYLVKPIKSDELLRAIASVLPAGGGPQAPLVRTPTPRATSPGSPPVRPLRILLAEDNPVNRQVAVRLLEQDGHDVTVAHHGGEAVAAVDRRRFDLVLMDVQMPEVDGFEATRTIRGREAATGRRTPIVAMTAHAMKGDRERCLDAGMDEYLSKPIRWEDLRRILEWAAANTSPAAEPPLDRASAVARLGGDEALWVEVAGMFRAEAPRMRDDVRRAFAAGDAAGLRRSAHALKGAAGYVGGGPVAEAADRIERIAAAGDLTPAAPILDVLDQEIERLVTALIGGDLPVSLHPAGTTEP</sequence>
<evidence type="ECO:0000256" key="3">
    <source>
        <dbReference type="ARBA" id="ARBA00012438"/>
    </source>
</evidence>
<keyword evidence="13 18" id="KW-0472">Membrane</keyword>
<gene>
    <name evidence="24" type="ORF">FRUB_09389</name>
</gene>
<evidence type="ECO:0000256" key="5">
    <source>
        <dbReference type="ARBA" id="ARBA00022553"/>
    </source>
</evidence>
<dbReference type="Gene3D" id="1.20.120.160">
    <property type="entry name" value="HPT domain"/>
    <property type="match status" value="1"/>
</dbReference>
<comment type="caution">
    <text evidence="24">The sequence shown here is derived from an EMBL/GenBank/DDBJ whole genome shotgun (WGS) entry which is preliminary data.</text>
</comment>
<dbReference type="InterPro" id="IPR005467">
    <property type="entry name" value="His_kinase_dom"/>
</dbReference>
<evidence type="ECO:0000259" key="23">
    <source>
        <dbReference type="PROSITE" id="PS50894"/>
    </source>
</evidence>
<dbReference type="CDD" id="cd16922">
    <property type="entry name" value="HATPase_EvgS-ArcB-TorS-like"/>
    <property type="match status" value="1"/>
</dbReference>
<dbReference type="CDD" id="cd17546">
    <property type="entry name" value="REC_hyHK_CKI1_RcsC-like"/>
    <property type="match status" value="1"/>
</dbReference>
<dbReference type="Gene3D" id="3.30.450.20">
    <property type="entry name" value="PAS domain"/>
    <property type="match status" value="3"/>
</dbReference>
<protein>
    <recommendedName>
        <fullName evidence="15">Sensory/regulatory protein RpfC</fullName>
        <ecNumber evidence="3">2.7.13.3</ecNumber>
    </recommendedName>
</protein>
<dbReference type="PANTHER" id="PTHR45339">
    <property type="entry name" value="HYBRID SIGNAL TRANSDUCTION HISTIDINE KINASE J"/>
    <property type="match status" value="1"/>
</dbReference>
<name>A0A225DHE2_9BACT</name>
<evidence type="ECO:0000313" key="25">
    <source>
        <dbReference type="Proteomes" id="UP000214646"/>
    </source>
</evidence>
<dbReference type="CDD" id="cd00130">
    <property type="entry name" value="PAS"/>
    <property type="match status" value="2"/>
</dbReference>
<dbReference type="PROSITE" id="PS50110">
    <property type="entry name" value="RESPONSE_REGULATORY"/>
    <property type="match status" value="2"/>
</dbReference>
<dbReference type="RefSeq" id="WP_088259769.1">
    <property type="nucleotide sequence ID" value="NZ_NIDE01000017.1"/>
</dbReference>
<dbReference type="InterPro" id="IPR000700">
    <property type="entry name" value="PAS-assoc_C"/>
</dbReference>
<feature type="domain" description="PAS" evidence="21">
    <location>
        <begin position="355"/>
        <end position="425"/>
    </location>
</feature>
<feature type="modified residue" description="4-aspartylphosphate" evidence="17">
    <location>
        <position position="914"/>
    </location>
</feature>
<dbReference type="Gene3D" id="3.40.50.2300">
    <property type="match status" value="2"/>
</dbReference>
<dbReference type="PRINTS" id="PR00344">
    <property type="entry name" value="BCTRLSENSOR"/>
</dbReference>
<feature type="modified residue" description="4-aspartylphosphate" evidence="17">
    <location>
        <position position="1060"/>
    </location>
</feature>
<dbReference type="NCBIfam" id="TIGR00229">
    <property type="entry name" value="sensory_box"/>
    <property type="match status" value="2"/>
</dbReference>
<feature type="domain" description="PAC" evidence="22">
    <location>
        <begin position="302"/>
        <end position="354"/>
    </location>
</feature>
<dbReference type="Pfam" id="PF01627">
    <property type="entry name" value="Hpt"/>
    <property type="match status" value="1"/>
</dbReference>
<dbReference type="InterPro" id="IPR001610">
    <property type="entry name" value="PAC"/>
</dbReference>
<evidence type="ECO:0000256" key="13">
    <source>
        <dbReference type="ARBA" id="ARBA00023136"/>
    </source>
</evidence>
<dbReference type="InterPro" id="IPR035965">
    <property type="entry name" value="PAS-like_dom_sf"/>
</dbReference>
<dbReference type="Gene3D" id="1.10.287.130">
    <property type="match status" value="1"/>
</dbReference>